<evidence type="ECO:0000313" key="2">
    <source>
        <dbReference type="Proteomes" id="UP001295684"/>
    </source>
</evidence>
<dbReference type="EMBL" id="CAMPGE010021296">
    <property type="protein sequence ID" value="CAI2379450.1"/>
    <property type="molecule type" value="Genomic_DNA"/>
</dbReference>
<evidence type="ECO:0000313" key="1">
    <source>
        <dbReference type="EMBL" id="CAI2379450.1"/>
    </source>
</evidence>
<reference evidence="1" key="1">
    <citation type="submission" date="2023-07" db="EMBL/GenBank/DDBJ databases">
        <authorList>
            <consortium name="AG Swart"/>
            <person name="Singh M."/>
            <person name="Singh A."/>
            <person name="Seah K."/>
            <person name="Emmerich C."/>
        </authorList>
    </citation>
    <scope>NUCLEOTIDE SEQUENCE</scope>
    <source>
        <strain evidence="1">DP1</strain>
    </source>
</reference>
<comment type="caution">
    <text evidence="1">The sequence shown here is derived from an EMBL/GenBank/DDBJ whole genome shotgun (WGS) entry which is preliminary data.</text>
</comment>
<name>A0AAD1XWC0_EUPCR</name>
<keyword evidence="2" id="KW-1185">Reference proteome</keyword>
<accession>A0AAD1XWC0</accession>
<dbReference type="AlphaFoldDB" id="A0AAD1XWC0"/>
<sequence length="141" mass="16021">MNCGDSYKSFDEECDINDEILSEGLVKVNQVLSVNIHETNPLVDPKESVSEFLSPENLAIFQKHEDSSKENTKVLDDKTKFSGQFKLDHCDSKSEKLDSGVEQFLLKMTQKEPSTAILKNIQRINRSAKLINLRKTYASRP</sequence>
<protein>
    <submittedName>
        <fullName evidence="1">Uncharacterized protein</fullName>
    </submittedName>
</protein>
<organism evidence="1 2">
    <name type="scientific">Euplotes crassus</name>
    <dbReference type="NCBI Taxonomy" id="5936"/>
    <lineage>
        <taxon>Eukaryota</taxon>
        <taxon>Sar</taxon>
        <taxon>Alveolata</taxon>
        <taxon>Ciliophora</taxon>
        <taxon>Intramacronucleata</taxon>
        <taxon>Spirotrichea</taxon>
        <taxon>Hypotrichia</taxon>
        <taxon>Euplotida</taxon>
        <taxon>Euplotidae</taxon>
        <taxon>Moneuplotes</taxon>
    </lineage>
</organism>
<gene>
    <name evidence="1" type="ORF">ECRASSUSDP1_LOCUS20860</name>
</gene>
<proteinExistence type="predicted"/>
<dbReference type="Proteomes" id="UP001295684">
    <property type="component" value="Unassembled WGS sequence"/>
</dbReference>